<dbReference type="InterPro" id="IPR029058">
    <property type="entry name" value="AB_hydrolase_fold"/>
</dbReference>
<reference evidence="4 5" key="1">
    <citation type="journal article" date="2019" name="Nat. Ecol. Evol.">
        <title>Megaphylogeny resolves global patterns of mushroom evolution.</title>
        <authorList>
            <person name="Varga T."/>
            <person name="Krizsan K."/>
            <person name="Foldi C."/>
            <person name="Dima B."/>
            <person name="Sanchez-Garcia M."/>
            <person name="Sanchez-Ramirez S."/>
            <person name="Szollosi G.J."/>
            <person name="Szarkandi J.G."/>
            <person name="Papp V."/>
            <person name="Albert L."/>
            <person name="Andreopoulos W."/>
            <person name="Angelini C."/>
            <person name="Antonin V."/>
            <person name="Barry K.W."/>
            <person name="Bougher N.L."/>
            <person name="Buchanan P."/>
            <person name="Buyck B."/>
            <person name="Bense V."/>
            <person name="Catcheside P."/>
            <person name="Chovatia M."/>
            <person name="Cooper J."/>
            <person name="Damon W."/>
            <person name="Desjardin D."/>
            <person name="Finy P."/>
            <person name="Geml J."/>
            <person name="Haridas S."/>
            <person name="Hughes K."/>
            <person name="Justo A."/>
            <person name="Karasinski D."/>
            <person name="Kautmanova I."/>
            <person name="Kiss B."/>
            <person name="Kocsube S."/>
            <person name="Kotiranta H."/>
            <person name="LaButti K.M."/>
            <person name="Lechner B.E."/>
            <person name="Liimatainen K."/>
            <person name="Lipzen A."/>
            <person name="Lukacs Z."/>
            <person name="Mihaltcheva S."/>
            <person name="Morgado L.N."/>
            <person name="Niskanen T."/>
            <person name="Noordeloos M.E."/>
            <person name="Ohm R.A."/>
            <person name="Ortiz-Santana B."/>
            <person name="Ovrebo C."/>
            <person name="Racz N."/>
            <person name="Riley R."/>
            <person name="Savchenko A."/>
            <person name="Shiryaev A."/>
            <person name="Soop K."/>
            <person name="Spirin V."/>
            <person name="Szebenyi C."/>
            <person name="Tomsovsky M."/>
            <person name="Tulloss R.E."/>
            <person name="Uehling J."/>
            <person name="Grigoriev I.V."/>
            <person name="Vagvolgyi C."/>
            <person name="Papp T."/>
            <person name="Martin F.M."/>
            <person name="Miettinen O."/>
            <person name="Hibbett D.S."/>
            <person name="Nagy L.G."/>
        </authorList>
    </citation>
    <scope>NUCLEOTIDE SEQUENCE [LARGE SCALE GENOMIC DNA]</scope>
    <source>
        <strain evidence="4 5">OMC1185</strain>
    </source>
</reference>
<keyword evidence="5" id="KW-1185">Reference proteome</keyword>
<sequence length="298" mass="33846">MGIVAAAQLAEGRIPFIVGDETFETFYKLAGDMANSPYPPCVVLHGGPGISHDYLIPMADLAADPSSIPIIFYDQLGNGRSTVLTDKATSFWTTDLLINELENLLTHFGISDRFNLIGHSWGAILASEFIIRRQPKGLRRLVLTNGLVSAPIWSGVMRELRSRLPDDVQAALRTHEAAGTTDSTEYQAAEDVFYATYACRLKPFPPEIYNDTNLIFRQKNEGLEDTWDIRDKLHLMRHVPALLINGEYDYMTDEVCGPWFWAMDKIKWYKFSNSSHMPWWEEREKYMEVVGGFLTRAE</sequence>
<dbReference type="InterPro" id="IPR000073">
    <property type="entry name" value="AB_hydrolase_1"/>
</dbReference>
<protein>
    <submittedName>
        <fullName evidence="4">Proline iminopeptidase</fullName>
    </submittedName>
</protein>
<evidence type="ECO:0000256" key="2">
    <source>
        <dbReference type="ARBA" id="ARBA00022801"/>
    </source>
</evidence>
<dbReference type="PRINTS" id="PR00793">
    <property type="entry name" value="PROAMNOPTASE"/>
</dbReference>
<evidence type="ECO:0000259" key="3">
    <source>
        <dbReference type="Pfam" id="PF00561"/>
    </source>
</evidence>
<dbReference type="GO" id="GO:0006508">
    <property type="term" value="P:proteolysis"/>
    <property type="evidence" value="ECO:0007669"/>
    <property type="project" value="InterPro"/>
</dbReference>
<accession>A0A5C3MYP3</accession>
<dbReference type="AlphaFoldDB" id="A0A5C3MYP3"/>
<dbReference type="GO" id="GO:0008233">
    <property type="term" value="F:peptidase activity"/>
    <property type="evidence" value="ECO:0007669"/>
    <property type="project" value="InterPro"/>
</dbReference>
<dbReference type="STRING" id="5364.A0A5C3MYP3"/>
<dbReference type="Gene3D" id="3.40.50.1820">
    <property type="entry name" value="alpha/beta hydrolase"/>
    <property type="match status" value="1"/>
</dbReference>
<dbReference type="PANTHER" id="PTHR43798:SF33">
    <property type="entry name" value="HYDROLASE, PUTATIVE (AFU_ORTHOLOGUE AFUA_2G14860)-RELATED"/>
    <property type="match status" value="1"/>
</dbReference>
<keyword evidence="2" id="KW-0378">Hydrolase</keyword>
<dbReference type="Proteomes" id="UP000305948">
    <property type="component" value="Unassembled WGS sequence"/>
</dbReference>
<evidence type="ECO:0000313" key="4">
    <source>
        <dbReference type="EMBL" id="TFK50454.1"/>
    </source>
</evidence>
<gene>
    <name evidence="4" type="ORF">OE88DRAFT_1631655</name>
</gene>
<evidence type="ECO:0000313" key="5">
    <source>
        <dbReference type="Proteomes" id="UP000305948"/>
    </source>
</evidence>
<proteinExistence type="inferred from homology"/>
<dbReference type="GO" id="GO:0016020">
    <property type="term" value="C:membrane"/>
    <property type="evidence" value="ECO:0007669"/>
    <property type="project" value="TreeGrafter"/>
</dbReference>
<dbReference type="InterPro" id="IPR050266">
    <property type="entry name" value="AB_hydrolase_sf"/>
</dbReference>
<dbReference type="InterPro" id="IPR005945">
    <property type="entry name" value="Pro_imino_pep"/>
</dbReference>
<dbReference type="PIRSF" id="PIRSF005539">
    <property type="entry name" value="Pept_S33_TRI_F1"/>
    <property type="match status" value="1"/>
</dbReference>
<evidence type="ECO:0000256" key="1">
    <source>
        <dbReference type="ARBA" id="ARBA00010088"/>
    </source>
</evidence>
<dbReference type="EMBL" id="ML213513">
    <property type="protein sequence ID" value="TFK50454.1"/>
    <property type="molecule type" value="Genomic_DNA"/>
</dbReference>
<dbReference type="Pfam" id="PF00561">
    <property type="entry name" value="Abhydrolase_1"/>
    <property type="match status" value="1"/>
</dbReference>
<dbReference type="OrthoDB" id="190201at2759"/>
<name>A0A5C3MYP3_9AGAM</name>
<dbReference type="InterPro" id="IPR002410">
    <property type="entry name" value="Peptidase_S33"/>
</dbReference>
<dbReference type="NCBIfam" id="TIGR01250">
    <property type="entry name" value="pro_imino_pep_2"/>
    <property type="match status" value="1"/>
</dbReference>
<dbReference type="SUPFAM" id="SSF53474">
    <property type="entry name" value="alpha/beta-Hydrolases"/>
    <property type="match status" value="1"/>
</dbReference>
<feature type="domain" description="AB hydrolase-1" evidence="3">
    <location>
        <begin position="40"/>
        <end position="282"/>
    </location>
</feature>
<organism evidence="4 5">
    <name type="scientific">Heliocybe sulcata</name>
    <dbReference type="NCBI Taxonomy" id="5364"/>
    <lineage>
        <taxon>Eukaryota</taxon>
        <taxon>Fungi</taxon>
        <taxon>Dikarya</taxon>
        <taxon>Basidiomycota</taxon>
        <taxon>Agaricomycotina</taxon>
        <taxon>Agaricomycetes</taxon>
        <taxon>Gloeophyllales</taxon>
        <taxon>Gloeophyllaceae</taxon>
        <taxon>Heliocybe</taxon>
    </lineage>
</organism>
<comment type="similarity">
    <text evidence="1">Belongs to the peptidase S33 family.</text>
</comment>
<dbReference type="PANTHER" id="PTHR43798">
    <property type="entry name" value="MONOACYLGLYCEROL LIPASE"/>
    <property type="match status" value="1"/>
</dbReference>